<accession>A0A8S1H0L5</accession>
<dbReference type="InterPro" id="IPR034333">
    <property type="entry name" value="GST_Zeta_N"/>
</dbReference>
<evidence type="ECO:0000259" key="9">
    <source>
        <dbReference type="PROSITE" id="PS50405"/>
    </source>
</evidence>
<dbReference type="PROSITE" id="PS50405">
    <property type="entry name" value="GST_CTER"/>
    <property type="match status" value="1"/>
</dbReference>
<comment type="pathway">
    <text evidence="3">Amino-acid degradation; L-phenylalanine degradation; acetoacetate and fumarate from L-phenylalanine: step 5/6.</text>
</comment>
<dbReference type="InterPro" id="IPR034330">
    <property type="entry name" value="GST_Zeta_C"/>
</dbReference>
<evidence type="ECO:0000256" key="3">
    <source>
        <dbReference type="ARBA" id="ARBA00004671"/>
    </source>
</evidence>
<dbReference type="Gene3D" id="1.20.1050.10">
    <property type="match status" value="1"/>
</dbReference>
<dbReference type="InterPro" id="IPR036249">
    <property type="entry name" value="Thioredoxin-like_sf"/>
</dbReference>
<dbReference type="GO" id="GO:0004364">
    <property type="term" value="F:glutathione transferase activity"/>
    <property type="evidence" value="ECO:0007669"/>
    <property type="project" value="TreeGrafter"/>
</dbReference>
<dbReference type="InterPro" id="IPR004045">
    <property type="entry name" value="Glutathione_S-Trfase_N"/>
</dbReference>
<evidence type="ECO:0000256" key="5">
    <source>
        <dbReference type="ARBA" id="ARBA00013199"/>
    </source>
</evidence>
<comment type="caution">
    <text evidence="10">The sequence shown here is derived from an EMBL/GenBank/DDBJ whole genome shotgun (WGS) entry which is preliminary data.</text>
</comment>
<feature type="domain" description="GST C-terminal" evidence="9">
    <location>
        <begin position="92"/>
        <end position="220"/>
    </location>
</feature>
<evidence type="ECO:0000313" key="10">
    <source>
        <dbReference type="EMBL" id="CAD6189085.1"/>
    </source>
</evidence>
<comment type="cofactor">
    <cofactor evidence="2">
        <name>glutathione</name>
        <dbReference type="ChEBI" id="CHEBI:57925"/>
    </cofactor>
</comment>
<reference evidence="10" key="1">
    <citation type="submission" date="2020-10" db="EMBL/GenBank/DDBJ databases">
        <authorList>
            <person name="Kikuchi T."/>
        </authorList>
    </citation>
    <scope>NUCLEOTIDE SEQUENCE</scope>
    <source>
        <strain evidence="10">NKZ352</strain>
    </source>
</reference>
<dbReference type="OrthoDB" id="202840at2759"/>
<dbReference type="GO" id="GO:0016034">
    <property type="term" value="F:maleylacetoacetate isomerase activity"/>
    <property type="evidence" value="ECO:0007669"/>
    <property type="project" value="UniProtKB-EC"/>
</dbReference>
<dbReference type="GO" id="GO:0006559">
    <property type="term" value="P:L-phenylalanine catabolic process"/>
    <property type="evidence" value="ECO:0007669"/>
    <property type="project" value="UniProtKB-KW"/>
</dbReference>
<dbReference type="Proteomes" id="UP000835052">
    <property type="component" value="Unassembled WGS sequence"/>
</dbReference>
<feature type="domain" description="GST N-terminal" evidence="8">
    <location>
        <begin position="5"/>
        <end position="87"/>
    </location>
</feature>
<dbReference type="GO" id="GO:0006572">
    <property type="term" value="P:L-tyrosine catabolic process"/>
    <property type="evidence" value="ECO:0007669"/>
    <property type="project" value="UniProtKB-KW"/>
</dbReference>
<dbReference type="Gene3D" id="3.40.30.10">
    <property type="entry name" value="Glutaredoxin"/>
    <property type="match status" value="1"/>
</dbReference>
<dbReference type="CDD" id="cd03042">
    <property type="entry name" value="GST_N_Zeta"/>
    <property type="match status" value="1"/>
</dbReference>
<dbReference type="SFLD" id="SFLDG00358">
    <property type="entry name" value="Main_(cytGST)"/>
    <property type="match status" value="1"/>
</dbReference>
<evidence type="ECO:0000256" key="1">
    <source>
        <dbReference type="ARBA" id="ARBA00001622"/>
    </source>
</evidence>
<keyword evidence="6" id="KW-0828">Tyrosine catabolism</keyword>
<dbReference type="InterPro" id="IPR004046">
    <property type="entry name" value="GST_C"/>
</dbReference>
<gene>
    <name evidence="10" type="ORF">CAUJ_LOCUS5004</name>
</gene>
<dbReference type="GO" id="GO:0005739">
    <property type="term" value="C:mitochondrion"/>
    <property type="evidence" value="ECO:0007669"/>
    <property type="project" value="TreeGrafter"/>
</dbReference>
<dbReference type="Pfam" id="PF14497">
    <property type="entry name" value="GST_C_3"/>
    <property type="match status" value="1"/>
</dbReference>
<name>A0A8S1H0L5_9PELO</name>
<evidence type="ECO:0000313" key="11">
    <source>
        <dbReference type="Proteomes" id="UP000835052"/>
    </source>
</evidence>
<evidence type="ECO:0000256" key="7">
    <source>
        <dbReference type="ARBA" id="ARBA00023232"/>
    </source>
</evidence>
<evidence type="ECO:0000259" key="8">
    <source>
        <dbReference type="PROSITE" id="PS50404"/>
    </source>
</evidence>
<dbReference type="InterPro" id="IPR036282">
    <property type="entry name" value="Glutathione-S-Trfase_C_sf"/>
</dbReference>
<protein>
    <recommendedName>
        <fullName evidence="5">maleylacetoacetate isomerase</fullName>
        <ecNumber evidence="5">5.2.1.2</ecNumber>
    </recommendedName>
</protein>
<comment type="similarity">
    <text evidence="4">Belongs to the GST superfamily. Zeta family.</text>
</comment>
<dbReference type="EMBL" id="CAJGYM010000010">
    <property type="protein sequence ID" value="CAD6189085.1"/>
    <property type="molecule type" value="Genomic_DNA"/>
</dbReference>
<dbReference type="CDD" id="cd03191">
    <property type="entry name" value="GST_C_Zeta"/>
    <property type="match status" value="1"/>
</dbReference>
<dbReference type="CDD" id="cd00117">
    <property type="entry name" value="TFP"/>
    <property type="match status" value="1"/>
</dbReference>
<sequence length="356" mass="40160">MSKQEKPVLYSYWRSSCSWRVRMALAWKDIDYEYKTVNLLSKDDMNAPDFIDVNPAQKVPVYIDKGNAITESLAILEYLEETHPEKPLLPKDPVKRALSRAIALQIGANTQPLQNMSVIKYLNEREAGSGAKWAAFWIEKGLDGVEKMLKKSHGKFAVGDEVSFADLFIPSIVYNAKRFLVDIDQFPTLLKVNEAIEEIEVFQAAVPDHVLEFYQPLTHVAFRLSASAMNSFNALPFCCLFFSTLALSNLPESDSQLFTCLKCTGLRNCDICRGRFCYKMVALDDDNTNLIKRGCLNGTDVLSKVGECSERFEKTTGSIIHEKICICADRDRCNSVEMDGTHVYVLVSLFFAVLLN</sequence>
<dbReference type="AlphaFoldDB" id="A0A8S1H0L5"/>
<dbReference type="Pfam" id="PF13409">
    <property type="entry name" value="GST_N_2"/>
    <property type="match status" value="1"/>
</dbReference>
<dbReference type="GO" id="GO:0006749">
    <property type="term" value="P:glutathione metabolic process"/>
    <property type="evidence" value="ECO:0007669"/>
    <property type="project" value="TreeGrafter"/>
</dbReference>
<dbReference type="EC" id="5.2.1.2" evidence="5"/>
<dbReference type="SUPFAM" id="SSF47616">
    <property type="entry name" value="GST C-terminal domain-like"/>
    <property type="match status" value="1"/>
</dbReference>
<dbReference type="InterPro" id="IPR040079">
    <property type="entry name" value="Glutathione_S-Trfase"/>
</dbReference>
<dbReference type="SUPFAM" id="SSF52833">
    <property type="entry name" value="Thioredoxin-like"/>
    <property type="match status" value="1"/>
</dbReference>
<evidence type="ECO:0000256" key="2">
    <source>
        <dbReference type="ARBA" id="ARBA00001955"/>
    </source>
</evidence>
<dbReference type="SFLD" id="SFLDS00019">
    <property type="entry name" value="Glutathione_Transferase_(cytos"/>
    <property type="match status" value="1"/>
</dbReference>
<dbReference type="NCBIfam" id="TIGR01262">
    <property type="entry name" value="maiA"/>
    <property type="match status" value="1"/>
</dbReference>
<dbReference type="PANTHER" id="PTHR42673:SF4">
    <property type="entry name" value="MALEYLACETOACETATE ISOMERASE"/>
    <property type="match status" value="1"/>
</dbReference>
<dbReference type="InterPro" id="IPR010987">
    <property type="entry name" value="Glutathione-S-Trfase_C-like"/>
</dbReference>
<proteinExistence type="inferred from homology"/>
<organism evidence="10 11">
    <name type="scientific">Caenorhabditis auriculariae</name>
    <dbReference type="NCBI Taxonomy" id="2777116"/>
    <lineage>
        <taxon>Eukaryota</taxon>
        <taxon>Metazoa</taxon>
        <taxon>Ecdysozoa</taxon>
        <taxon>Nematoda</taxon>
        <taxon>Chromadorea</taxon>
        <taxon>Rhabditida</taxon>
        <taxon>Rhabditina</taxon>
        <taxon>Rhabditomorpha</taxon>
        <taxon>Rhabditoidea</taxon>
        <taxon>Rhabditidae</taxon>
        <taxon>Peloderinae</taxon>
        <taxon>Caenorhabditis</taxon>
    </lineage>
</organism>
<keyword evidence="11" id="KW-1185">Reference proteome</keyword>
<dbReference type="PROSITE" id="PS50404">
    <property type="entry name" value="GST_NTER"/>
    <property type="match status" value="1"/>
</dbReference>
<dbReference type="PANTHER" id="PTHR42673">
    <property type="entry name" value="MALEYLACETOACETATE ISOMERASE"/>
    <property type="match status" value="1"/>
</dbReference>
<keyword evidence="7" id="KW-0585">Phenylalanine catabolism</keyword>
<comment type="catalytic activity">
    <reaction evidence="1">
        <text>4-maleylacetoacetate = 4-fumarylacetoacetate</text>
        <dbReference type="Rhea" id="RHEA:14817"/>
        <dbReference type="ChEBI" id="CHEBI:17105"/>
        <dbReference type="ChEBI" id="CHEBI:18034"/>
        <dbReference type="EC" id="5.2.1.2"/>
    </reaction>
</comment>
<dbReference type="InterPro" id="IPR005955">
    <property type="entry name" value="GST_Zeta"/>
</dbReference>
<evidence type="ECO:0000256" key="6">
    <source>
        <dbReference type="ARBA" id="ARBA00022878"/>
    </source>
</evidence>
<evidence type="ECO:0000256" key="4">
    <source>
        <dbReference type="ARBA" id="ARBA00010007"/>
    </source>
</evidence>